<keyword evidence="1" id="KW-0808">Transferase</keyword>
<keyword evidence="2" id="KW-1185">Reference proteome</keyword>
<proteinExistence type="predicted"/>
<name>A0A1I6HKG4_9RHOB</name>
<reference evidence="2" key="1">
    <citation type="submission" date="2016-10" db="EMBL/GenBank/DDBJ databases">
        <authorList>
            <person name="Varghese N."/>
            <person name="Submissions S."/>
        </authorList>
    </citation>
    <scope>NUCLEOTIDE SEQUENCE [LARGE SCALE GENOMIC DNA]</scope>
    <source>
        <strain evidence="2">DSM 26879</strain>
    </source>
</reference>
<dbReference type="AlphaFoldDB" id="A0A1I6HKG4"/>
<dbReference type="STRING" id="390270.SAMN04488005_2789"/>
<accession>A0A1I6HKG4</accession>
<protein>
    <submittedName>
        <fullName evidence="1">Glycosyl transferase family 2</fullName>
    </submittedName>
</protein>
<evidence type="ECO:0000313" key="2">
    <source>
        <dbReference type="Proteomes" id="UP000199478"/>
    </source>
</evidence>
<evidence type="ECO:0000313" key="1">
    <source>
        <dbReference type="EMBL" id="SFR54780.1"/>
    </source>
</evidence>
<gene>
    <name evidence="1" type="ORF">SAMN04488005_2789</name>
</gene>
<organism evidence="1 2">
    <name type="scientific">Yoonia tamlensis</name>
    <dbReference type="NCBI Taxonomy" id="390270"/>
    <lineage>
        <taxon>Bacteria</taxon>
        <taxon>Pseudomonadati</taxon>
        <taxon>Pseudomonadota</taxon>
        <taxon>Alphaproteobacteria</taxon>
        <taxon>Rhodobacterales</taxon>
        <taxon>Paracoccaceae</taxon>
        <taxon>Yoonia</taxon>
    </lineage>
</organism>
<sequence length="332" mass="38571">MALRLRWKRQRLLLRIWRNRRQIVPHVDRTQSITPTAILAFTTLRNEMLRLPYFLDYYRKLGVAHFLIVDNGSTDGSVEFLAAQPDVSLWTTAHSYKLSRFGMDWLGWLQWQYGPDHWCLTVDADELLVYPHCDSRDLHALTAHLDKNGQSALGALLLDMYPKGPLTNASYAKGQDPIAALGWFDGAGYRHRLHPVFGNQWIQGGPRDRMFFRADPDRAPTLNKTPLVKWHWRQVYVTSTHHMLPRRLNHVFDWPAKTVMTGALLHTKFLPDIAARSAEEVERKQHFENSVLYVDYYQKLIENPDLWTDGSMAYKGWQQLVELGLIAPGAWR</sequence>
<dbReference type="Pfam" id="PF13704">
    <property type="entry name" value="Glyco_tranf_2_4"/>
    <property type="match status" value="1"/>
</dbReference>
<dbReference type="EMBL" id="FOYP01000002">
    <property type="protein sequence ID" value="SFR54780.1"/>
    <property type="molecule type" value="Genomic_DNA"/>
</dbReference>
<dbReference type="InterPro" id="IPR029044">
    <property type="entry name" value="Nucleotide-diphossugar_trans"/>
</dbReference>
<dbReference type="GO" id="GO:0016740">
    <property type="term" value="F:transferase activity"/>
    <property type="evidence" value="ECO:0007669"/>
    <property type="project" value="UniProtKB-KW"/>
</dbReference>
<dbReference type="SUPFAM" id="SSF53448">
    <property type="entry name" value="Nucleotide-diphospho-sugar transferases"/>
    <property type="match status" value="1"/>
</dbReference>
<dbReference type="Proteomes" id="UP000199478">
    <property type="component" value="Unassembled WGS sequence"/>
</dbReference>